<organism evidence="2">
    <name type="scientific">Magnetococcus massalia (strain MO-1)</name>
    <dbReference type="NCBI Taxonomy" id="451514"/>
    <lineage>
        <taxon>Bacteria</taxon>
        <taxon>Pseudomonadati</taxon>
        <taxon>Pseudomonadota</taxon>
        <taxon>Magnetococcia</taxon>
        <taxon>Magnetococcales</taxon>
        <taxon>Magnetococcaceae</taxon>
        <taxon>Magnetococcus</taxon>
    </lineage>
</organism>
<evidence type="ECO:0000313" key="2">
    <source>
        <dbReference type="EMBL" id="CRH06002.1"/>
    </source>
</evidence>
<dbReference type="EMBL" id="LO017727">
    <property type="protein sequence ID" value="CRH06002.1"/>
    <property type="molecule type" value="Genomic_DNA"/>
</dbReference>
<name>A0A1S7LGC4_MAGMO</name>
<protein>
    <submittedName>
        <fullName evidence="2">Uncharacterized protein</fullName>
    </submittedName>
</protein>
<gene>
    <name evidence="1" type="ORF">MAGMO_1791</name>
    <name evidence="2" type="ORF">MAGMO_1826</name>
</gene>
<evidence type="ECO:0000313" key="1">
    <source>
        <dbReference type="EMBL" id="CRH05968.1"/>
    </source>
</evidence>
<proteinExistence type="predicted"/>
<dbReference type="AlphaFoldDB" id="A0A1S7LGC4"/>
<accession>A0A1S7LGC4</accession>
<reference evidence="2" key="1">
    <citation type="submission" date="2015-04" db="EMBL/GenBank/DDBJ databases">
        <authorList>
            <person name="Syromyatnikov M.Y."/>
            <person name="Popov V.N."/>
        </authorList>
    </citation>
    <scope>NUCLEOTIDE SEQUENCE</scope>
    <source>
        <strain evidence="2">MO-1</strain>
    </source>
</reference>
<sequence length="57" mass="6622">MAEKHLGMEVLTSVLYKGYLTRLLENQEVHDYLAHHQPDIFREFKTITESPAHGTQP</sequence>
<dbReference type="EMBL" id="LO017727">
    <property type="protein sequence ID" value="CRH05968.1"/>
    <property type="molecule type" value="Genomic_DNA"/>
</dbReference>